<name>A0A1W6ZXN8_9HYPH</name>
<dbReference type="NCBIfam" id="NF037995">
    <property type="entry name" value="TRAP_S1"/>
    <property type="match status" value="1"/>
</dbReference>
<dbReference type="SUPFAM" id="SSF53850">
    <property type="entry name" value="Periplasmic binding protein-like II"/>
    <property type="match status" value="1"/>
</dbReference>
<dbReference type="InterPro" id="IPR018389">
    <property type="entry name" value="DctP_fam"/>
</dbReference>
<evidence type="ECO:0000313" key="2">
    <source>
        <dbReference type="Proteomes" id="UP000194137"/>
    </source>
</evidence>
<organism evidence="1 2">
    <name type="scientific">Pseudorhodoplanes sinuspersici</name>
    <dbReference type="NCBI Taxonomy" id="1235591"/>
    <lineage>
        <taxon>Bacteria</taxon>
        <taxon>Pseudomonadati</taxon>
        <taxon>Pseudomonadota</taxon>
        <taxon>Alphaproteobacteria</taxon>
        <taxon>Hyphomicrobiales</taxon>
        <taxon>Pseudorhodoplanes</taxon>
    </lineage>
</organism>
<dbReference type="GO" id="GO:0043177">
    <property type="term" value="F:organic acid binding"/>
    <property type="evidence" value="ECO:0007669"/>
    <property type="project" value="InterPro"/>
</dbReference>
<dbReference type="PANTHER" id="PTHR33376:SF5">
    <property type="entry name" value="EXTRACYTOPLASMIC SOLUTE RECEPTOR PROTEIN"/>
    <property type="match status" value="1"/>
</dbReference>
<dbReference type="AlphaFoldDB" id="A0A1W6ZXN8"/>
<sequence length="365" mass="40200">MNRRKLLKGLAGGTAATATLAAPAIAQTQPTVRWRMATGWPKSLDTIHGSAEELCKRVGQLTEGRFDIRCFAGGEIVPPLQVLDAVQNGTIECGHVLSANYIGKSPTYAFDAGLPFGLNARQQAAWLFEGGGLPLIRDFYKKTNVIPFPCGNVGTQMGGFYRKEINSVQDLQGLKIRIGGLGGVILRKLGAVPQQLPPSDIYSALERGTIDASEWIGPYDDAKLGLNKVAKFYYAPGWWEGSAGITAPVSLPAWNALPEHFKIAFETACNEQMMMMLAKYDARNPDALRRMIGEGTQLRLFPRPVLDACYQASFETFDELSAKDADFKTIYGPWKRFLESSNPWFRVAEQSLDAYRFSHDIPPSK</sequence>
<dbReference type="PROSITE" id="PS51318">
    <property type="entry name" value="TAT"/>
    <property type="match status" value="1"/>
</dbReference>
<accession>A0A1W6ZXN8</accession>
<dbReference type="RefSeq" id="WP_086090466.1">
    <property type="nucleotide sequence ID" value="NZ_CP021112.1"/>
</dbReference>
<dbReference type="Pfam" id="PF03480">
    <property type="entry name" value="DctP"/>
    <property type="match status" value="1"/>
</dbReference>
<dbReference type="OrthoDB" id="9780733at2"/>
<dbReference type="Gene3D" id="3.40.190.10">
    <property type="entry name" value="Periplasmic binding protein-like II"/>
    <property type="match status" value="1"/>
</dbReference>
<dbReference type="STRING" id="1235591.CAK95_25470"/>
<dbReference type="EMBL" id="CP021112">
    <property type="protein sequence ID" value="ARQ02073.1"/>
    <property type="molecule type" value="Genomic_DNA"/>
</dbReference>
<protein>
    <submittedName>
        <fullName evidence="1">ABC transporter substrate-binding protein</fullName>
    </submittedName>
</protein>
<dbReference type="CDD" id="cd13682">
    <property type="entry name" value="PBP2_TRAP_alpha-ketoacid"/>
    <property type="match status" value="1"/>
</dbReference>
<dbReference type="KEGG" id="psin:CAK95_25470"/>
<dbReference type="PANTHER" id="PTHR33376">
    <property type="match status" value="1"/>
</dbReference>
<reference evidence="1 2" key="1">
    <citation type="submission" date="2017-05" db="EMBL/GenBank/DDBJ databases">
        <title>Full genome sequence of Pseudorhodoplanes sinuspersici.</title>
        <authorList>
            <person name="Dastgheib S.M.M."/>
            <person name="Shavandi M."/>
            <person name="Tirandaz H."/>
        </authorList>
    </citation>
    <scope>NUCLEOTIDE SEQUENCE [LARGE SCALE GENOMIC DNA]</scope>
    <source>
        <strain evidence="1 2">RIPI110</strain>
    </source>
</reference>
<dbReference type="GO" id="GO:0031317">
    <property type="term" value="C:tripartite ATP-independent periplasmic transporter complex"/>
    <property type="evidence" value="ECO:0007669"/>
    <property type="project" value="InterPro"/>
</dbReference>
<dbReference type="InterPro" id="IPR006311">
    <property type="entry name" value="TAT_signal"/>
</dbReference>
<dbReference type="InterPro" id="IPR026289">
    <property type="entry name" value="SBP_TakP-like"/>
</dbReference>
<dbReference type="GO" id="GO:0055085">
    <property type="term" value="P:transmembrane transport"/>
    <property type="evidence" value="ECO:0007669"/>
    <property type="project" value="InterPro"/>
</dbReference>
<dbReference type="Gene3D" id="3.40.190.170">
    <property type="entry name" value="Bacterial extracellular solute-binding protein, family 7"/>
    <property type="match status" value="1"/>
</dbReference>
<dbReference type="Proteomes" id="UP000194137">
    <property type="component" value="Chromosome"/>
</dbReference>
<keyword evidence="2" id="KW-1185">Reference proteome</keyword>
<dbReference type="GO" id="GO:0015849">
    <property type="term" value="P:organic acid transport"/>
    <property type="evidence" value="ECO:0007669"/>
    <property type="project" value="InterPro"/>
</dbReference>
<dbReference type="InterPro" id="IPR041722">
    <property type="entry name" value="TakP/all3028"/>
</dbReference>
<proteinExistence type="predicted"/>
<gene>
    <name evidence="1" type="ORF">CAK95_25470</name>
</gene>
<dbReference type="InterPro" id="IPR038404">
    <property type="entry name" value="TRAP_DctP_sf"/>
</dbReference>
<dbReference type="PIRSF" id="PIRSF039026">
    <property type="entry name" value="SiaP"/>
    <property type="match status" value="1"/>
</dbReference>
<evidence type="ECO:0000313" key="1">
    <source>
        <dbReference type="EMBL" id="ARQ02073.1"/>
    </source>
</evidence>